<dbReference type="Pfam" id="PF00069">
    <property type="entry name" value="Pkinase"/>
    <property type="match status" value="1"/>
</dbReference>
<dbReference type="AlphaFoldDB" id="A0A8T1WX85"/>
<evidence type="ECO:0000256" key="11">
    <source>
        <dbReference type="ARBA" id="ARBA00024334"/>
    </source>
</evidence>
<evidence type="ECO:0000313" key="18">
    <source>
        <dbReference type="EMBL" id="KAG7398046.1"/>
    </source>
</evidence>
<keyword evidence="3" id="KW-0723">Serine/threonine-protein kinase</keyword>
<gene>
    <name evidence="18" type="ORF">PHYBOEH_011777</name>
</gene>
<evidence type="ECO:0000256" key="1">
    <source>
        <dbReference type="ARBA" id="ARBA00001946"/>
    </source>
</evidence>
<dbReference type="PROSITE" id="PS00108">
    <property type="entry name" value="PROTEIN_KINASE_ST"/>
    <property type="match status" value="1"/>
</dbReference>
<proteinExistence type="inferred from homology"/>
<comment type="caution">
    <text evidence="18">The sequence shown here is derived from an EMBL/GenBank/DDBJ whole genome shotgun (WGS) entry which is preliminary data.</text>
</comment>
<keyword evidence="15" id="KW-0175">Coiled coil</keyword>
<keyword evidence="5" id="KW-0479">Metal-binding</keyword>
<keyword evidence="9" id="KW-0106">Calcium</keyword>
<evidence type="ECO:0000256" key="12">
    <source>
        <dbReference type="ARBA" id="ARBA00047899"/>
    </source>
</evidence>
<dbReference type="PANTHER" id="PTHR24347">
    <property type="entry name" value="SERINE/THREONINE-PROTEIN KINASE"/>
    <property type="match status" value="1"/>
</dbReference>
<evidence type="ECO:0000256" key="6">
    <source>
        <dbReference type="ARBA" id="ARBA00022737"/>
    </source>
</evidence>
<comment type="similarity">
    <text evidence="11">Belongs to the protein kinase superfamily. Ser/Thr protein kinase family. CDPK subfamily.</text>
</comment>
<evidence type="ECO:0000256" key="14">
    <source>
        <dbReference type="PROSITE-ProRule" id="PRU10141"/>
    </source>
</evidence>
<comment type="catalytic activity">
    <reaction evidence="12">
        <text>L-threonyl-[protein] + ATP = O-phospho-L-threonyl-[protein] + ADP + H(+)</text>
        <dbReference type="Rhea" id="RHEA:46608"/>
        <dbReference type="Rhea" id="RHEA-COMP:11060"/>
        <dbReference type="Rhea" id="RHEA-COMP:11605"/>
        <dbReference type="ChEBI" id="CHEBI:15378"/>
        <dbReference type="ChEBI" id="CHEBI:30013"/>
        <dbReference type="ChEBI" id="CHEBI:30616"/>
        <dbReference type="ChEBI" id="CHEBI:61977"/>
        <dbReference type="ChEBI" id="CHEBI:456216"/>
        <dbReference type="EC" id="2.7.11.1"/>
    </reaction>
</comment>
<evidence type="ECO:0000256" key="2">
    <source>
        <dbReference type="ARBA" id="ARBA00012513"/>
    </source>
</evidence>
<feature type="binding site" evidence="14">
    <location>
        <position position="377"/>
    </location>
    <ligand>
        <name>ATP</name>
        <dbReference type="ChEBI" id="CHEBI:30616"/>
    </ligand>
</feature>
<dbReference type="PROSITE" id="PS00107">
    <property type="entry name" value="PROTEIN_KINASE_ATP"/>
    <property type="match status" value="1"/>
</dbReference>
<evidence type="ECO:0000313" key="19">
    <source>
        <dbReference type="Proteomes" id="UP000693981"/>
    </source>
</evidence>
<feature type="coiled-coil region" evidence="15">
    <location>
        <begin position="17"/>
        <end position="44"/>
    </location>
</feature>
<dbReference type="GO" id="GO:0004674">
    <property type="term" value="F:protein serine/threonine kinase activity"/>
    <property type="evidence" value="ECO:0007669"/>
    <property type="project" value="UniProtKB-KW"/>
</dbReference>
<evidence type="ECO:0000256" key="4">
    <source>
        <dbReference type="ARBA" id="ARBA00022679"/>
    </source>
</evidence>
<evidence type="ECO:0000259" key="17">
    <source>
        <dbReference type="PROSITE" id="PS50011"/>
    </source>
</evidence>
<dbReference type="InterPro" id="IPR017441">
    <property type="entry name" value="Protein_kinase_ATP_BS"/>
</dbReference>
<keyword evidence="4" id="KW-0808">Transferase</keyword>
<evidence type="ECO:0000256" key="5">
    <source>
        <dbReference type="ARBA" id="ARBA00022723"/>
    </source>
</evidence>
<dbReference type="InterPro" id="IPR008271">
    <property type="entry name" value="Ser/Thr_kinase_AS"/>
</dbReference>
<dbReference type="InterPro" id="IPR000719">
    <property type="entry name" value="Prot_kinase_dom"/>
</dbReference>
<comment type="catalytic activity">
    <reaction evidence="13">
        <text>L-seryl-[protein] + ATP = O-phospho-L-seryl-[protein] + ADP + H(+)</text>
        <dbReference type="Rhea" id="RHEA:17989"/>
        <dbReference type="Rhea" id="RHEA-COMP:9863"/>
        <dbReference type="Rhea" id="RHEA-COMP:11604"/>
        <dbReference type="ChEBI" id="CHEBI:15378"/>
        <dbReference type="ChEBI" id="CHEBI:29999"/>
        <dbReference type="ChEBI" id="CHEBI:30616"/>
        <dbReference type="ChEBI" id="CHEBI:83421"/>
        <dbReference type="ChEBI" id="CHEBI:456216"/>
        <dbReference type="EC" id="2.7.11.1"/>
    </reaction>
</comment>
<sequence length="680" mass="75842">MASGRSVAHVYSIMEELQQLRSKVSTLSERNRQLAKALNTSKQEAVKAKVAQNAVFSDKVVEWMETRFNTREARDKSTQCTIQEETIGNTREECLSLKNAEHEPDPPSSPHLMSTAKSPCLPPPFVTTGPSKKACTRKLYTKIDEVAGTHRDMDFDDNIGAIASGIDEDVGAVSTISQLGVVSATNSIGTSNTQGAIEAKQQGLSPRLRVWSEPLKSQVDGRRRLRQRDTCMSYVEPKLNTKLRRGDYYGLGTRRSKQCQSPKLRTMPAKAKCGGFKAAPFGQHRSPFHERATRHVKRVSYVEPKLNTKLRQDQDVANEARVDANGDNNASAKAAPANLNPNSFEEQYSLGKVIGSGTFSVVRIATHKPTGQRYAIKCIKRDGLVAEDIEALTTEVAILKQMNHPNIMILHDFFVEEKFYYLVTEFMEGGELFDRIVEKSYYNEREARDLVKLLLEAIKYCHDANIVHRDLKPENLLLTSKDDDASIKLADFGFAKRIEFDSEGLVTACGTPGYVAPEILEGKPYGKTVDIWSIGVITYILLCGYPPFHDDNHNALFKKIKKGKFQFDSPYWDHVSDDAKDLISQMLVVDPEKRATVDQLLAHRWVTGTEVATVQLTSALEELRRFNARRKFKAAVSTVSTTVGFSKKYSKSYSQQQSDEAGDAAPEAVELELDGNGKAD</sequence>
<protein>
    <recommendedName>
        <fullName evidence="2">non-specific serine/threonine protein kinase</fullName>
        <ecNumber evidence="2">2.7.11.1</ecNumber>
    </recommendedName>
</protein>
<keyword evidence="19" id="KW-1185">Reference proteome</keyword>
<evidence type="ECO:0000256" key="9">
    <source>
        <dbReference type="ARBA" id="ARBA00022837"/>
    </source>
</evidence>
<dbReference type="GO" id="GO:0005524">
    <property type="term" value="F:ATP binding"/>
    <property type="evidence" value="ECO:0007669"/>
    <property type="project" value="UniProtKB-UniRule"/>
</dbReference>
<dbReference type="PROSITE" id="PS50011">
    <property type="entry name" value="PROTEIN_KINASE_DOM"/>
    <property type="match status" value="1"/>
</dbReference>
<dbReference type="EC" id="2.7.11.1" evidence="2"/>
<dbReference type="Proteomes" id="UP000693981">
    <property type="component" value="Unassembled WGS sequence"/>
</dbReference>
<evidence type="ECO:0000256" key="15">
    <source>
        <dbReference type="SAM" id="Coils"/>
    </source>
</evidence>
<dbReference type="SMART" id="SM00220">
    <property type="entry name" value="S_TKc"/>
    <property type="match status" value="1"/>
</dbReference>
<dbReference type="OrthoDB" id="40902at2759"/>
<evidence type="ECO:0000256" key="16">
    <source>
        <dbReference type="SAM" id="MobiDB-lite"/>
    </source>
</evidence>
<evidence type="ECO:0000256" key="8">
    <source>
        <dbReference type="ARBA" id="ARBA00022777"/>
    </source>
</evidence>
<evidence type="ECO:0000256" key="7">
    <source>
        <dbReference type="ARBA" id="ARBA00022741"/>
    </source>
</evidence>
<keyword evidence="6" id="KW-0677">Repeat</keyword>
<feature type="region of interest" description="Disordered" evidence="16">
    <location>
        <begin position="654"/>
        <end position="680"/>
    </location>
</feature>
<dbReference type="EMBL" id="JAGDFL010000092">
    <property type="protein sequence ID" value="KAG7398046.1"/>
    <property type="molecule type" value="Genomic_DNA"/>
</dbReference>
<evidence type="ECO:0000256" key="13">
    <source>
        <dbReference type="ARBA" id="ARBA00048679"/>
    </source>
</evidence>
<name>A0A8T1WX85_9STRA</name>
<dbReference type="CDD" id="cd05117">
    <property type="entry name" value="STKc_CAMK"/>
    <property type="match status" value="1"/>
</dbReference>
<reference evidence="18" key="1">
    <citation type="submission" date="2021-02" db="EMBL/GenBank/DDBJ databases">
        <authorList>
            <person name="Palmer J.M."/>
        </authorList>
    </citation>
    <scope>NUCLEOTIDE SEQUENCE</scope>
    <source>
        <strain evidence="18">SCRP23</strain>
    </source>
</reference>
<evidence type="ECO:0000256" key="3">
    <source>
        <dbReference type="ARBA" id="ARBA00022527"/>
    </source>
</evidence>
<feature type="domain" description="Protein kinase" evidence="17">
    <location>
        <begin position="348"/>
        <end position="606"/>
    </location>
</feature>
<keyword evidence="8" id="KW-0418">Kinase</keyword>
<dbReference type="FunFam" id="3.30.200.20:FF:000315">
    <property type="entry name" value="Calcium-dependent protein kinase 3"/>
    <property type="match status" value="1"/>
</dbReference>
<keyword evidence="7 14" id="KW-0547">Nucleotide-binding</keyword>
<keyword evidence="10 14" id="KW-0067">ATP-binding</keyword>
<dbReference type="GO" id="GO:0046872">
    <property type="term" value="F:metal ion binding"/>
    <property type="evidence" value="ECO:0007669"/>
    <property type="project" value="UniProtKB-KW"/>
</dbReference>
<evidence type="ECO:0000256" key="10">
    <source>
        <dbReference type="ARBA" id="ARBA00022840"/>
    </source>
</evidence>
<comment type="cofactor">
    <cofactor evidence="1">
        <name>Mg(2+)</name>
        <dbReference type="ChEBI" id="CHEBI:18420"/>
    </cofactor>
</comment>
<dbReference type="FunFam" id="1.10.510.10:FF:000026">
    <property type="entry name" value="Calcium/calmodulin-dependent protein kinase type 1"/>
    <property type="match status" value="1"/>
</dbReference>
<organism evidence="18 19">
    <name type="scientific">Phytophthora boehmeriae</name>
    <dbReference type="NCBI Taxonomy" id="109152"/>
    <lineage>
        <taxon>Eukaryota</taxon>
        <taxon>Sar</taxon>
        <taxon>Stramenopiles</taxon>
        <taxon>Oomycota</taxon>
        <taxon>Peronosporomycetes</taxon>
        <taxon>Peronosporales</taxon>
        <taxon>Peronosporaceae</taxon>
        <taxon>Phytophthora</taxon>
    </lineage>
</organism>
<accession>A0A8T1WX85</accession>